<keyword evidence="3" id="KW-0762">Sugar transport</keyword>
<dbReference type="RefSeq" id="WP_237360021.1">
    <property type="nucleotide sequence ID" value="NZ_CAKLDM010000001.1"/>
</dbReference>
<evidence type="ECO:0000256" key="6">
    <source>
        <dbReference type="ARBA" id="ARBA00022777"/>
    </source>
</evidence>
<protein>
    <submittedName>
        <fullName evidence="9">PTS system cellobiose-specific EIIB component</fullName>
        <ecNumber evidence="9">2.7.1.205</ecNumber>
    </submittedName>
</protein>
<gene>
    <name evidence="9" type="primary">celA_1</name>
    <name evidence="9" type="ORF">VMF7928_00624</name>
</gene>
<dbReference type="Pfam" id="PF02302">
    <property type="entry name" value="PTS_IIB"/>
    <property type="match status" value="1"/>
</dbReference>
<dbReference type="InterPro" id="IPR003501">
    <property type="entry name" value="PTS_EIIB_2/3"/>
</dbReference>
<reference evidence="9" key="1">
    <citation type="submission" date="2021-11" db="EMBL/GenBank/DDBJ databases">
        <authorList>
            <person name="Rodrigo-Torres L."/>
            <person name="Arahal R. D."/>
            <person name="Lucena T."/>
        </authorList>
    </citation>
    <scope>NUCLEOTIDE SEQUENCE</scope>
    <source>
        <strain evidence="9">CECT 7928</strain>
    </source>
</reference>
<evidence type="ECO:0000256" key="2">
    <source>
        <dbReference type="ARBA" id="ARBA00022553"/>
    </source>
</evidence>
<dbReference type="InterPro" id="IPR013012">
    <property type="entry name" value="PTS_EIIB_3"/>
</dbReference>
<evidence type="ECO:0000256" key="7">
    <source>
        <dbReference type="PROSITE-ProRule" id="PRU00423"/>
    </source>
</evidence>
<dbReference type="PROSITE" id="PS51100">
    <property type="entry name" value="PTS_EIIB_TYPE_3"/>
    <property type="match status" value="1"/>
</dbReference>
<keyword evidence="1" id="KW-0813">Transport</keyword>
<sequence length="101" mass="11411">MIKIFLCCAAGMSTSMVVNKMRQAAQHEGIEAEINAYSISAFETEVKRNDVCLVAPQVKYRYQEFSKRCQEENVACGQIDMMHYGIMKGKEILQQAINLKG</sequence>
<keyword evidence="4 9" id="KW-0808">Transferase</keyword>
<keyword evidence="2" id="KW-0597">Phosphoprotein</keyword>
<evidence type="ECO:0000313" key="10">
    <source>
        <dbReference type="Proteomes" id="UP000838748"/>
    </source>
</evidence>
<evidence type="ECO:0000256" key="3">
    <source>
        <dbReference type="ARBA" id="ARBA00022597"/>
    </source>
</evidence>
<keyword evidence="10" id="KW-1185">Reference proteome</keyword>
<keyword evidence="6" id="KW-0418">Kinase</keyword>
<evidence type="ECO:0000256" key="5">
    <source>
        <dbReference type="ARBA" id="ARBA00022683"/>
    </source>
</evidence>
<evidence type="ECO:0000256" key="1">
    <source>
        <dbReference type="ARBA" id="ARBA00022448"/>
    </source>
</evidence>
<accession>A0ABN8E1N1</accession>
<feature type="domain" description="PTS EIIB type-3" evidence="8">
    <location>
        <begin position="1"/>
        <end position="101"/>
    </location>
</feature>
<evidence type="ECO:0000259" key="8">
    <source>
        <dbReference type="PROSITE" id="PS51100"/>
    </source>
</evidence>
<dbReference type="PANTHER" id="PTHR34581">
    <property type="entry name" value="PTS SYSTEM N,N'-DIACETYLCHITOBIOSE-SPECIFIC EIIB COMPONENT"/>
    <property type="match status" value="1"/>
</dbReference>
<organism evidence="9 10">
    <name type="scientific">Vibrio marisflavi CECT 7928</name>
    <dbReference type="NCBI Taxonomy" id="634439"/>
    <lineage>
        <taxon>Bacteria</taxon>
        <taxon>Pseudomonadati</taxon>
        <taxon>Pseudomonadota</taxon>
        <taxon>Gammaproteobacteria</taxon>
        <taxon>Vibrionales</taxon>
        <taxon>Vibrionaceae</taxon>
        <taxon>Vibrio</taxon>
    </lineage>
</organism>
<evidence type="ECO:0000313" key="9">
    <source>
        <dbReference type="EMBL" id="CAH0536676.1"/>
    </source>
</evidence>
<dbReference type="EC" id="2.7.1.205" evidence="9"/>
<dbReference type="PANTHER" id="PTHR34581:SF2">
    <property type="entry name" value="PTS SYSTEM N,N'-DIACETYLCHITOBIOSE-SPECIFIC EIIB COMPONENT"/>
    <property type="match status" value="1"/>
</dbReference>
<dbReference type="SUPFAM" id="SSF52794">
    <property type="entry name" value="PTS system IIB component-like"/>
    <property type="match status" value="1"/>
</dbReference>
<comment type="caution">
    <text evidence="9">The sequence shown here is derived from an EMBL/GenBank/DDBJ whole genome shotgun (WGS) entry which is preliminary data.</text>
</comment>
<keyword evidence="5" id="KW-0598">Phosphotransferase system</keyword>
<dbReference type="CDD" id="cd05564">
    <property type="entry name" value="PTS_IIB_chitobiose_lichenan"/>
    <property type="match status" value="1"/>
</dbReference>
<dbReference type="EMBL" id="CAKLDM010000001">
    <property type="protein sequence ID" value="CAH0536676.1"/>
    <property type="molecule type" value="Genomic_DNA"/>
</dbReference>
<feature type="modified residue" description="Phosphocysteine; by EIIA" evidence="7">
    <location>
        <position position="8"/>
    </location>
</feature>
<dbReference type="InterPro" id="IPR036095">
    <property type="entry name" value="PTS_EIIB-like_sf"/>
</dbReference>
<proteinExistence type="predicted"/>
<name>A0ABN8E1N1_9VIBR</name>
<dbReference type="Proteomes" id="UP000838748">
    <property type="component" value="Unassembled WGS sequence"/>
</dbReference>
<dbReference type="InterPro" id="IPR051819">
    <property type="entry name" value="PTS_sugar-specific_EIIB"/>
</dbReference>
<dbReference type="Gene3D" id="3.40.50.2300">
    <property type="match status" value="1"/>
</dbReference>
<dbReference type="GO" id="GO:0016740">
    <property type="term" value="F:transferase activity"/>
    <property type="evidence" value="ECO:0007669"/>
    <property type="project" value="UniProtKB-KW"/>
</dbReference>
<evidence type="ECO:0000256" key="4">
    <source>
        <dbReference type="ARBA" id="ARBA00022679"/>
    </source>
</evidence>